<evidence type="ECO:0000259" key="2">
    <source>
        <dbReference type="Pfam" id="PF14496"/>
    </source>
</evidence>
<comment type="caution">
    <text evidence="3">The sequence shown here is derived from an EMBL/GenBank/DDBJ whole genome shotgun (WGS) entry which is preliminary data.</text>
</comment>
<dbReference type="Pfam" id="PF14496">
    <property type="entry name" value="NEL"/>
    <property type="match status" value="1"/>
</dbReference>
<dbReference type="RefSeq" id="WP_326507876.1">
    <property type="nucleotide sequence ID" value="NZ_JAWIIV010000016.1"/>
</dbReference>
<dbReference type="InterPro" id="IPR029487">
    <property type="entry name" value="NEL_dom"/>
</dbReference>
<accession>A0ABU6JCB0</accession>
<reference evidence="3 4" key="1">
    <citation type="submission" date="2023-10" db="EMBL/GenBank/DDBJ databases">
        <title>Noviherbaspirillum sp. CPCC 100848 genome assembly.</title>
        <authorList>
            <person name="Li X.Y."/>
            <person name="Fang X.M."/>
        </authorList>
    </citation>
    <scope>NUCLEOTIDE SEQUENCE [LARGE SCALE GENOMIC DNA]</scope>
    <source>
        <strain evidence="3 4">CPCC 100848</strain>
    </source>
</reference>
<feature type="domain" description="NEL" evidence="2">
    <location>
        <begin position="534"/>
        <end position="826"/>
    </location>
</feature>
<evidence type="ECO:0000256" key="1">
    <source>
        <dbReference type="SAM" id="MobiDB-lite"/>
    </source>
</evidence>
<name>A0ABU6JCB0_9BURK</name>
<evidence type="ECO:0000313" key="3">
    <source>
        <dbReference type="EMBL" id="MEC4721168.1"/>
    </source>
</evidence>
<dbReference type="EMBL" id="JAWIIV010000016">
    <property type="protein sequence ID" value="MEC4721168.1"/>
    <property type="molecule type" value="Genomic_DNA"/>
</dbReference>
<organism evidence="3 4">
    <name type="scientific">Noviherbaspirillum album</name>
    <dbReference type="NCBI Taxonomy" id="3080276"/>
    <lineage>
        <taxon>Bacteria</taxon>
        <taxon>Pseudomonadati</taxon>
        <taxon>Pseudomonadota</taxon>
        <taxon>Betaproteobacteria</taxon>
        <taxon>Burkholderiales</taxon>
        <taxon>Oxalobacteraceae</taxon>
        <taxon>Noviherbaspirillum</taxon>
    </lineage>
</organism>
<protein>
    <submittedName>
        <fullName evidence="3">NEL-type E3 ubiquitin ligase domain-containing protein</fullName>
    </submittedName>
</protein>
<sequence length="1177" mass="131396">MELQMPFCHLKILADLSPRAAAKKRLQAPGSARSLVTDQNFWRLNIMLRSLGMALTRSSMRDMLSEAASKHGDTPQMQDSSGAISGKRIDDGHRRHHFFGRKDPARGIGMHRQHKHASAQNRKTIIDIDRRLVAHLRQNSPNASMMPLLDELFSMPFFRKEMPMPEWHGALNNFHTCPMDADETERKNHADDLTNAFDRYVLKNSETSDKGPEREQKLKLVNDCAIQFIQTSNRIEKLQFAAQLMAVHTPPFAEGERCSLQKMALETMNAAFEAITSPTERLAMVTRLTDMLPSLEIHEHFDRSAQYRGLTFLKDWLNKMPVGDAAEATEHLIKVISNLSGRASNLSITGKKPYSPLMLMGFAPTLGAAYIIDHSWARSGNRPKDNALRILREQLIRLRHNWSAVPDSNKEKLKASFAILRTRLNDLSDADQRAVSKILNDSYIDPSNFPAKTSTTSRIRHALSRNAPLSNIDAGRDVRSVQDKSHPGGQLVRFFMECSQKEARLGHNYRGAVTEDLEWPRLNARFIDETGSKQAEIIFSCMGRIEEVQEFRKAGPSQALLLRKILLMAKELLDGSEEFVGKFAAAAEGADANCHNNPRQIFETLWGAVILEFAEQGKFGFDSEKKLLAWAHDQFRREKLHKAITAVATEDFFRRAKEHAAADFESDVVGSASFDKFLSLALETAIANYRAGPASLQKSSILRTTLTQLNKKCAGDVELAPMLRLSLKPDERKLTFLSRLVSEVLETFQLGVEVEQHLAAEVVLGDRLGLWDPADEMSYAATAEKTVERKNITAIENKVRETASSKGDFVDFLMMLAPIKNFVRNNPAYDFKAKVAELSEKLQSDFDIAQDVYFEIQGKPTPEQQEAFDAAGIVYQSAMSEIENTVIRQIIVELLDRYPDVMTITPGRQSFLTSAAGGMKSALHGQETSTEAFLPHPGMFNAFNEKLNRLSAQRAKNSETVAISGQTSAQSAEFNPADALPVSEMYITSEPSSTSRPIYPNDLGSVELVENAGGGDCLFYAIGIEKGRIGALRDRIADLVSGRDDTPQQRAYNAQMVAAAVVQTGLSEDVPNFRQPEIPNDVYAEMVRIPGIYAGEDELCALTQLPEYKGRTVAMIDTDGTIARFRDGVREPVKYTSENFNEVIGDVLADAYIALYKTANHWQRIQPTSQARNAMGE</sequence>
<dbReference type="Proteomes" id="UP001352263">
    <property type="component" value="Unassembled WGS sequence"/>
</dbReference>
<feature type="region of interest" description="Disordered" evidence="1">
    <location>
        <begin position="65"/>
        <end position="90"/>
    </location>
</feature>
<evidence type="ECO:0000313" key="4">
    <source>
        <dbReference type="Proteomes" id="UP001352263"/>
    </source>
</evidence>
<dbReference type="Gene3D" id="1.20.58.360">
    <property type="entry name" value="Shigella T3SS effector IpaH defines"/>
    <property type="match status" value="1"/>
</dbReference>
<gene>
    <name evidence="3" type="ORF">RY831_18545</name>
</gene>
<proteinExistence type="predicted"/>
<keyword evidence="4" id="KW-1185">Reference proteome</keyword>